<dbReference type="EMBL" id="JAVRRT010000001">
    <property type="protein sequence ID" value="KAK5175873.1"/>
    <property type="molecule type" value="Genomic_DNA"/>
</dbReference>
<dbReference type="Proteomes" id="UP001337655">
    <property type="component" value="Unassembled WGS sequence"/>
</dbReference>
<evidence type="ECO:0000313" key="4">
    <source>
        <dbReference type="Proteomes" id="UP001337655"/>
    </source>
</evidence>
<evidence type="ECO:0000313" key="3">
    <source>
        <dbReference type="EMBL" id="KAK5175873.1"/>
    </source>
</evidence>
<gene>
    <name evidence="3" type="ORF">LTR77_001013</name>
</gene>
<feature type="domain" description="Heterokaryon incompatibility" evidence="2">
    <location>
        <begin position="96"/>
        <end position="142"/>
    </location>
</feature>
<dbReference type="AlphaFoldDB" id="A0AAV9PU55"/>
<name>A0AAV9PU55_9PEZI</name>
<sequence length="480" mass="54741">MRLLNVHTLQFKEFFDHQVPPYGILSHRWSDDEITFKDFRKGRRKEAAGYKKVLDFCAFVKKRKIFDLASPSQERPDDVEDGDGQGGTPVNPIAEESLEWIWVDTMCINKQSSQELSEAINSMFTWYQEAKECYVYMNDVAPNASTPPYLFWNAFDSSEWFNRGWTLQELLAPSTVVFCDRTWEVFGHLGTAADSEEYVERVPGSGILGFPLNERISRITGIQLEYLSHDLSVASATIARRMSWAAHRQTTRLEDRAYSLMGLFDVNMPLLYGEGPKALLRLQEEIIKSSYDRSIFPWRYDNPDAESTGVLAPDVKCFQHCGDVIYKPSVLDRVPFAMSNLGLHIRLSGRELDIGLPPGGYSRSKLFIAILHGCVRELDGGRFGYMNLIILQCQHGWGPKSLRSRLNCLPHGAPEFGRLSARLTGDTKETQLYIKVWGDRIRERERKRGDACRECLEAERRIIGQLGLPRSVGAQPPRTE</sequence>
<dbReference type="RefSeq" id="XP_064664511.1">
    <property type="nucleotide sequence ID" value="XM_064798277.1"/>
</dbReference>
<evidence type="ECO:0000256" key="1">
    <source>
        <dbReference type="SAM" id="MobiDB-lite"/>
    </source>
</evidence>
<comment type="caution">
    <text evidence="3">The sequence shown here is derived from an EMBL/GenBank/DDBJ whole genome shotgun (WGS) entry which is preliminary data.</text>
</comment>
<protein>
    <recommendedName>
        <fullName evidence="2">Heterokaryon incompatibility domain-containing protein</fullName>
    </recommendedName>
</protein>
<dbReference type="PANTHER" id="PTHR10622">
    <property type="entry name" value="HET DOMAIN-CONTAINING PROTEIN"/>
    <property type="match status" value="1"/>
</dbReference>
<proteinExistence type="predicted"/>
<dbReference type="Pfam" id="PF06985">
    <property type="entry name" value="HET"/>
    <property type="match status" value="1"/>
</dbReference>
<organism evidence="3 4">
    <name type="scientific">Saxophila tyrrhenica</name>
    <dbReference type="NCBI Taxonomy" id="1690608"/>
    <lineage>
        <taxon>Eukaryota</taxon>
        <taxon>Fungi</taxon>
        <taxon>Dikarya</taxon>
        <taxon>Ascomycota</taxon>
        <taxon>Pezizomycotina</taxon>
        <taxon>Dothideomycetes</taxon>
        <taxon>Dothideomycetidae</taxon>
        <taxon>Mycosphaerellales</taxon>
        <taxon>Extremaceae</taxon>
        <taxon>Saxophila</taxon>
    </lineage>
</organism>
<accession>A0AAV9PU55</accession>
<dbReference type="PANTHER" id="PTHR10622:SF10">
    <property type="entry name" value="HET DOMAIN-CONTAINING PROTEIN"/>
    <property type="match status" value="1"/>
</dbReference>
<reference evidence="3 4" key="1">
    <citation type="submission" date="2023-08" db="EMBL/GenBank/DDBJ databases">
        <title>Black Yeasts Isolated from many extreme environments.</title>
        <authorList>
            <person name="Coleine C."/>
            <person name="Stajich J.E."/>
            <person name="Selbmann L."/>
        </authorList>
    </citation>
    <scope>NUCLEOTIDE SEQUENCE [LARGE SCALE GENOMIC DNA]</scope>
    <source>
        <strain evidence="3 4">CCFEE 5935</strain>
    </source>
</reference>
<dbReference type="GeneID" id="89922362"/>
<dbReference type="InterPro" id="IPR010730">
    <property type="entry name" value="HET"/>
</dbReference>
<feature type="region of interest" description="Disordered" evidence="1">
    <location>
        <begin position="71"/>
        <end position="90"/>
    </location>
</feature>
<keyword evidence="4" id="KW-1185">Reference proteome</keyword>
<evidence type="ECO:0000259" key="2">
    <source>
        <dbReference type="Pfam" id="PF06985"/>
    </source>
</evidence>